<proteinExistence type="predicted"/>
<sequence>MSGPTLDDLLQQDRGLPLTSTQQKVLVEVLGMAGHYGAWVSNAESLRNFKGFSEAEKRHLPIHQMQRKLKSLYKRDLEDLVTRCGAPAWKRTKDDLARMYILQIFCLTSVESTTRKTVTDQTLFAAPLLALRIVDFLLSFNGGGGYYPTMLNRQDQGPLFINSNWDAEAASQHLTLHVNPSEGQRRMNFRLSHVIGVDEVDRLLPELEPLKSLDPRFQAFDAPLGKPRFLCQTFTEWREGALRIHFVTPEALQFRRPKNLRVHLRFLRVENYRGGTRTTSFCPKNWSFDVNSLTVFLPKDQLDVDRSLSLQAEYFLDLTPFLKKKRGGSDAMNTVEIKGIDYSRLRQNALHCVLAQTVEETSPTSLQGSTSQRYSLHWNRFDT</sequence>
<protein>
    <submittedName>
        <fullName evidence="1">Uncharacterized protein</fullName>
    </submittedName>
</protein>
<dbReference type="EMBL" id="HBHW01011925">
    <property type="protein sequence ID" value="CAE0041291.1"/>
    <property type="molecule type" value="Transcribed_RNA"/>
</dbReference>
<reference evidence="1" key="1">
    <citation type="submission" date="2021-01" db="EMBL/GenBank/DDBJ databases">
        <authorList>
            <person name="Corre E."/>
            <person name="Pelletier E."/>
            <person name="Niang G."/>
            <person name="Scheremetjew M."/>
            <person name="Finn R."/>
            <person name="Kale V."/>
            <person name="Holt S."/>
            <person name="Cochrane G."/>
            <person name="Meng A."/>
            <person name="Brown T."/>
            <person name="Cohen L."/>
        </authorList>
    </citation>
    <scope>NUCLEOTIDE SEQUENCE</scope>
    <source>
        <strain evidence="1">CCMP 769</strain>
    </source>
</reference>
<evidence type="ECO:0000313" key="1">
    <source>
        <dbReference type="EMBL" id="CAE0041291.1"/>
    </source>
</evidence>
<name>A0A7S2ZIJ5_9RHOD</name>
<accession>A0A7S2ZIJ5</accession>
<gene>
    <name evidence="1" type="ORF">RMAR00112_LOCUS9255</name>
</gene>
<organism evidence="1">
    <name type="scientific">Rhodosorus marinus</name>
    <dbReference type="NCBI Taxonomy" id="101924"/>
    <lineage>
        <taxon>Eukaryota</taxon>
        <taxon>Rhodophyta</taxon>
        <taxon>Stylonematophyceae</taxon>
        <taxon>Stylonematales</taxon>
        <taxon>Stylonemataceae</taxon>
        <taxon>Rhodosorus</taxon>
    </lineage>
</organism>
<dbReference type="AlphaFoldDB" id="A0A7S2ZIJ5"/>